<organism evidence="2 3">
    <name type="scientific">Alkalimonas collagenimarina</name>
    <dbReference type="NCBI Taxonomy" id="400390"/>
    <lineage>
        <taxon>Bacteria</taxon>
        <taxon>Pseudomonadati</taxon>
        <taxon>Pseudomonadota</taxon>
        <taxon>Gammaproteobacteria</taxon>
        <taxon>Alkalimonas</taxon>
    </lineage>
</organism>
<feature type="domain" description="D-alanyl-D-alanine carboxypeptidase-like core" evidence="1">
    <location>
        <begin position="27"/>
        <end position="182"/>
    </location>
</feature>
<dbReference type="InterPro" id="IPR003709">
    <property type="entry name" value="VanY-like_core_dom"/>
</dbReference>
<dbReference type="Gene3D" id="3.30.1380.10">
    <property type="match status" value="1"/>
</dbReference>
<protein>
    <submittedName>
        <fullName evidence="2">M15 family metallopeptidase</fullName>
    </submittedName>
</protein>
<dbReference type="RefSeq" id="WP_305893997.1">
    <property type="nucleotide sequence ID" value="NZ_JAUZVZ010000014.1"/>
</dbReference>
<accession>A0ABT9H099</accession>
<evidence type="ECO:0000313" key="3">
    <source>
        <dbReference type="Proteomes" id="UP001231616"/>
    </source>
</evidence>
<dbReference type="PANTHER" id="PTHR34385">
    <property type="entry name" value="D-ALANYL-D-ALANINE CARBOXYPEPTIDASE"/>
    <property type="match status" value="1"/>
</dbReference>
<sequence>MILPPLGTEQLTGCSTSHLVELESGFRLHASVVPAWQAMVEAAAEDGIELQPVSTFRSYQQQAHIWQQKCTGARPVYDQQQQLVDVQQLTGWQKLEAILLYSALPGCSRHHWGTELDLFDAASARINNYQPTLDPTEYQPGGVFALAGEWLRTEAGRFDFFLPYQHYRGGVAAEPWHLSYRPLAEQCLATFKLADLDATIRQHPIAEQAIVLHYLPDIFQRYSLTICEPQQ</sequence>
<reference evidence="2 3" key="1">
    <citation type="submission" date="2023-08" db="EMBL/GenBank/DDBJ databases">
        <authorList>
            <person name="Joshi A."/>
            <person name="Thite S."/>
        </authorList>
    </citation>
    <scope>NUCLEOTIDE SEQUENCE [LARGE SCALE GENOMIC DNA]</scope>
    <source>
        <strain evidence="2 3">AC40</strain>
    </source>
</reference>
<proteinExistence type="predicted"/>
<gene>
    <name evidence="2" type="ORF">Q3O60_11070</name>
</gene>
<dbReference type="EMBL" id="JAUZVZ010000014">
    <property type="protein sequence ID" value="MDP4536733.1"/>
    <property type="molecule type" value="Genomic_DNA"/>
</dbReference>
<evidence type="ECO:0000259" key="1">
    <source>
        <dbReference type="Pfam" id="PF02557"/>
    </source>
</evidence>
<dbReference type="SUPFAM" id="SSF55166">
    <property type="entry name" value="Hedgehog/DD-peptidase"/>
    <property type="match status" value="1"/>
</dbReference>
<dbReference type="InterPro" id="IPR052179">
    <property type="entry name" value="DD-CPase-like"/>
</dbReference>
<dbReference type="InterPro" id="IPR009045">
    <property type="entry name" value="Zn_M74/Hedgehog-like"/>
</dbReference>
<evidence type="ECO:0000313" key="2">
    <source>
        <dbReference type="EMBL" id="MDP4536733.1"/>
    </source>
</evidence>
<name>A0ABT9H099_9GAMM</name>
<dbReference type="CDD" id="cd14847">
    <property type="entry name" value="DD-carboxypeptidase_like"/>
    <property type="match status" value="1"/>
</dbReference>
<comment type="caution">
    <text evidence="2">The sequence shown here is derived from an EMBL/GenBank/DDBJ whole genome shotgun (WGS) entry which is preliminary data.</text>
</comment>
<dbReference type="PANTHER" id="PTHR34385:SF1">
    <property type="entry name" value="PEPTIDOGLYCAN L-ALANYL-D-GLUTAMATE ENDOPEPTIDASE CWLK"/>
    <property type="match status" value="1"/>
</dbReference>
<dbReference type="Pfam" id="PF02557">
    <property type="entry name" value="VanY"/>
    <property type="match status" value="1"/>
</dbReference>
<keyword evidence="3" id="KW-1185">Reference proteome</keyword>
<dbReference type="Proteomes" id="UP001231616">
    <property type="component" value="Unassembled WGS sequence"/>
</dbReference>